<dbReference type="Proteomes" id="UP000247978">
    <property type="component" value="Unassembled WGS sequence"/>
</dbReference>
<dbReference type="CDD" id="cd03360">
    <property type="entry name" value="LbH_AT_putative"/>
    <property type="match status" value="1"/>
</dbReference>
<keyword evidence="3" id="KW-0808">Transferase</keyword>
<sequence length="211" mass="22726">MQEDIYIVGAGTYGEVMLELAGILGYKVKGFYDEKIEEISTVMGIKVIDKFSALNEQEIKGKNFIVAIGNNKIRFNLMNKINQIGGKTPSLIHPSAIISPSAQMGKGVYVQANVYIWTNVKIDDFCIISPGVVIAHHTTIGKACLISTLTGVGASINIEDKVFLGMKSTIVTGLHEIGENSIIGAGAVVLKDIEKESVYAGVPAKKIRNLN</sequence>
<dbReference type="SUPFAM" id="SSF51161">
    <property type="entry name" value="Trimeric LpxA-like enzymes"/>
    <property type="match status" value="1"/>
</dbReference>
<keyword evidence="4" id="KW-1185">Reference proteome</keyword>
<dbReference type="Gene3D" id="2.160.10.10">
    <property type="entry name" value="Hexapeptide repeat proteins"/>
    <property type="match status" value="1"/>
</dbReference>
<dbReference type="NCBIfam" id="TIGR03570">
    <property type="entry name" value="NeuD_NnaD"/>
    <property type="match status" value="1"/>
</dbReference>
<dbReference type="InterPro" id="IPR041561">
    <property type="entry name" value="PglD_N"/>
</dbReference>
<dbReference type="InterPro" id="IPR050179">
    <property type="entry name" value="Trans_hexapeptide_repeat"/>
</dbReference>
<dbReference type="InterPro" id="IPR020019">
    <property type="entry name" value="AcTrfase_PglD-like"/>
</dbReference>
<dbReference type="Gene3D" id="3.40.50.20">
    <property type="match status" value="1"/>
</dbReference>
<dbReference type="InterPro" id="IPR001451">
    <property type="entry name" value="Hexapep"/>
</dbReference>
<evidence type="ECO:0000256" key="1">
    <source>
        <dbReference type="PIRSR" id="PIRSR620019-2"/>
    </source>
</evidence>
<protein>
    <submittedName>
        <fullName evidence="3">UDP-perosamine 4-acetyltransferase</fullName>
    </submittedName>
</protein>
<dbReference type="Pfam" id="PF17836">
    <property type="entry name" value="PglD_N"/>
    <property type="match status" value="1"/>
</dbReference>
<dbReference type="EMBL" id="QJJQ01000009">
    <property type="protein sequence ID" value="PXW85951.1"/>
    <property type="molecule type" value="Genomic_DNA"/>
</dbReference>
<comment type="caution">
    <text evidence="3">The sequence shown here is derived from an EMBL/GenBank/DDBJ whole genome shotgun (WGS) entry which is preliminary data.</text>
</comment>
<proteinExistence type="predicted"/>
<dbReference type="PANTHER" id="PTHR43300:SF7">
    <property type="entry name" value="UDP-N-ACETYLBACILLOSAMINE N-ACETYLTRANSFERASE"/>
    <property type="match status" value="1"/>
</dbReference>
<dbReference type="OrthoDB" id="9794407at2"/>
<evidence type="ECO:0000313" key="3">
    <source>
        <dbReference type="EMBL" id="PXW85951.1"/>
    </source>
</evidence>
<accession>A0A2V3VYH3</accession>
<reference evidence="3 4" key="1">
    <citation type="submission" date="2018-05" db="EMBL/GenBank/DDBJ databases">
        <title>Genomic Encyclopedia of Type Strains, Phase IV (KMG-IV): sequencing the most valuable type-strain genomes for metagenomic binning, comparative biology and taxonomic classification.</title>
        <authorList>
            <person name="Goeker M."/>
        </authorList>
    </citation>
    <scope>NUCLEOTIDE SEQUENCE [LARGE SCALE GENOMIC DNA]</scope>
    <source>
        <strain evidence="3 4">DSM 28556</strain>
    </source>
</reference>
<dbReference type="Pfam" id="PF00132">
    <property type="entry name" value="Hexapep"/>
    <property type="match status" value="1"/>
</dbReference>
<name>A0A2V3VYH3_9BACI</name>
<feature type="domain" description="PglD N-terminal" evidence="2">
    <location>
        <begin position="4"/>
        <end position="81"/>
    </location>
</feature>
<dbReference type="PANTHER" id="PTHR43300">
    <property type="entry name" value="ACETYLTRANSFERASE"/>
    <property type="match status" value="1"/>
</dbReference>
<dbReference type="InterPro" id="IPR011004">
    <property type="entry name" value="Trimer_LpxA-like_sf"/>
</dbReference>
<evidence type="ECO:0000313" key="4">
    <source>
        <dbReference type="Proteomes" id="UP000247978"/>
    </source>
</evidence>
<dbReference type="AlphaFoldDB" id="A0A2V3VYH3"/>
<dbReference type="GO" id="GO:0016740">
    <property type="term" value="F:transferase activity"/>
    <property type="evidence" value="ECO:0007669"/>
    <property type="project" value="UniProtKB-KW"/>
</dbReference>
<evidence type="ECO:0000259" key="2">
    <source>
        <dbReference type="Pfam" id="PF17836"/>
    </source>
</evidence>
<feature type="binding site" evidence="1">
    <location>
        <position position="69"/>
    </location>
    <ligand>
        <name>substrate</name>
    </ligand>
</feature>
<gene>
    <name evidence="3" type="ORF">DFR56_109114</name>
</gene>
<dbReference type="RefSeq" id="WP_110395909.1">
    <property type="nucleotide sequence ID" value="NZ_JBHUHB010000001.1"/>
</dbReference>
<organism evidence="3 4">
    <name type="scientific">Pseudogracilibacillus auburnensis</name>
    <dbReference type="NCBI Taxonomy" id="1494959"/>
    <lineage>
        <taxon>Bacteria</taxon>
        <taxon>Bacillati</taxon>
        <taxon>Bacillota</taxon>
        <taxon>Bacilli</taxon>
        <taxon>Bacillales</taxon>
        <taxon>Bacillaceae</taxon>
        <taxon>Pseudogracilibacillus</taxon>
    </lineage>
</organism>